<evidence type="ECO:0000313" key="1">
    <source>
        <dbReference type="Ensembl" id="ENSLACP00000023229.1"/>
    </source>
</evidence>
<accession>M3XKH3</accession>
<dbReference type="InParanoid" id="M3XKH3"/>
<dbReference type="Bgee" id="ENSLACG00000022491">
    <property type="expression patterns" value="Expressed in post-anal tail muscle and 1 other cell type or tissue"/>
</dbReference>
<reference evidence="1" key="2">
    <citation type="submission" date="2025-08" db="UniProtKB">
        <authorList>
            <consortium name="Ensembl"/>
        </authorList>
    </citation>
    <scope>IDENTIFICATION</scope>
</reference>
<dbReference type="EMBL" id="AFYH01250152">
    <property type="status" value="NOT_ANNOTATED_CDS"/>
    <property type="molecule type" value="Genomic_DNA"/>
</dbReference>
<dbReference type="FunCoup" id="M3XKH3">
    <property type="interactions" value="5"/>
</dbReference>
<dbReference type="OMA" id="YPQYSRN"/>
<sequence length="190" mass="22280">MQVLPPTIIRGPVQWETKKYSLVAVKDSLYHPELPTLRRMEMDNMVTRLPDEHCRSTTYCGPERFKNSSMTLFEGPERRLCCYGTTDTGREHSAKYRLGAVSVLPPRIGMGYLPPPTKPGPDWTKIALEAWIYPLPNWKSRELHFYNYATRFLKPKFTQSWKYGQRHPLDKLGQKLYPNSSSRYSYMMPW</sequence>
<evidence type="ECO:0008006" key="3">
    <source>
        <dbReference type="Google" id="ProtNLM"/>
    </source>
</evidence>
<gene>
    <name evidence="1" type="primary">LOC102347698</name>
</gene>
<reference evidence="2" key="1">
    <citation type="submission" date="2011-08" db="EMBL/GenBank/DDBJ databases">
        <title>The draft genome of Latimeria chalumnae.</title>
        <authorList>
            <person name="Di Palma F."/>
            <person name="Alfoldi J."/>
            <person name="Johnson J."/>
            <person name="Berlin A."/>
            <person name="Gnerre S."/>
            <person name="Jaffe D."/>
            <person name="MacCallum I."/>
            <person name="Young S."/>
            <person name="Walker B.J."/>
            <person name="Lander E."/>
            <person name="Lindblad-Toh K."/>
        </authorList>
    </citation>
    <scope>NUCLEOTIDE SEQUENCE [LARGE SCALE GENOMIC DNA]</scope>
    <source>
        <strain evidence="2">Wild caught</strain>
    </source>
</reference>
<protein>
    <recommendedName>
        <fullName evidence="3">Testis, prostate and placenta expressed</fullName>
    </recommendedName>
</protein>
<dbReference type="KEGG" id="lcm:102347698"/>
<reference evidence="1" key="3">
    <citation type="submission" date="2025-09" db="UniProtKB">
        <authorList>
            <consortium name="Ensembl"/>
        </authorList>
    </citation>
    <scope>IDENTIFICATION</scope>
</reference>
<dbReference type="PANTHER" id="PTHR35348">
    <property type="entry name" value="TESTIS, PROSTATE AND PLACENTA-EXPRESSED PROTEIN"/>
    <property type="match status" value="1"/>
</dbReference>
<organism evidence="1 2">
    <name type="scientific">Latimeria chalumnae</name>
    <name type="common">Coelacanth</name>
    <dbReference type="NCBI Taxonomy" id="7897"/>
    <lineage>
        <taxon>Eukaryota</taxon>
        <taxon>Metazoa</taxon>
        <taxon>Chordata</taxon>
        <taxon>Craniata</taxon>
        <taxon>Vertebrata</taxon>
        <taxon>Euteleostomi</taxon>
        <taxon>Coelacanthiformes</taxon>
        <taxon>Coelacanthidae</taxon>
        <taxon>Latimeria</taxon>
    </lineage>
</organism>
<dbReference type="Ensembl" id="ENSLACT00000026132.1">
    <property type="protein sequence ID" value="ENSLACP00000023229.1"/>
    <property type="gene ID" value="ENSLACG00000022491.1"/>
</dbReference>
<dbReference type="OrthoDB" id="9970246at2759"/>
<name>M3XKH3_LATCH</name>
<dbReference type="Pfam" id="PF22574">
    <property type="entry name" value="SPMIP8"/>
    <property type="match status" value="1"/>
</dbReference>
<dbReference type="HOGENOM" id="CLU_081890_1_0_1"/>
<proteinExistence type="predicted"/>
<dbReference type="AlphaFoldDB" id="M3XKH3"/>
<dbReference type="PANTHER" id="PTHR35348:SF1">
    <property type="entry name" value="TESTIS, PROSTATE AND PLACENTA-EXPRESSED PROTEIN"/>
    <property type="match status" value="1"/>
</dbReference>
<dbReference type="Proteomes" id="UP000008672">
    <property type="component" value="Unassembled WGS sequence"/>
</dbReference>
<dbReference type="InterPro" id="IPR034584">
    <property type="entry name" value="SPMIP8"/>
</dbReference>
<dbReference type="EMBL" id="AFYH01250153">
    <property type="status" value="NOT_ANNOTATED_CDS"/>
    <property type="molecule type" value="Genomic_DNA"/>
</dbReference>
<evidence type="ECO:0000313" key="2">
    <source>
        <dbReference type="Proteomes" id="UP000008672"/>
    </source>
</evidence>
<dbReference type="GeneTree" id="ENSGT00390000013928"/>
<dbReference type="eggNOG" id="ENOG502R4EY">
    <property type="taxonomic scope" value="Eukaryota"/>
</dbReference>
<keyword evidence="2" id="KW-1185">Reference proteome</keyword>